<dbReference type="AlphaFoldDB" id="A0A1X7T4J9"/>
<organism evidence="3">
    <name type="scientific">Amphimedon queenslandica</name>
    <name type="common">Sponge</name>
    <dbReference type="NCBI Taxonomy" id="400682"/>
    <lineage>
        <taxon>Eukaryota</taxon>
        <taxon>Metazoa</taxon>
        <taxon>Porifera</taxon>
        <taxon>Demospongiae</taxon>
        <taxon>Heteroscleromorpha</taxon>
        <taxon>Haplosclerida</taxon>
        <taxon>Niphatidae</taxon>
        <taxon>Amphimedon</taxon>
    </lineage>
</organism>
<reference evidence="3" key="1">
    <citation type="submission" date="2017-05" db="UniProtKB">
        <authorList>
            <consortium name="EnsemblMetazoa"/>
        </authorList>
    </citation>
    <scope>IDENTIFICATION</scope>
</reference>
<name>A0A1X7T4J9_AMPQE</name>
<evidence type="ECO:0000313" key="3">
    <source>
        <dbReference type="EnsemblMetazoa" id="Aqu2.1.09429_001"/>
    </source>
</evidence>
<dbReference type="OrthoDB" id="416437at2759"/>
<feature type="compositionally biased region" description="Polar residues" evidence="1">
    <location>
        <begin position="57"/>
        <end position="79"/>
    </location>
</feature>
<accession>A0A1X7T4J9</accession>
<dbReference type="Pfam" id="PF20209">
    <property type="entry name" value="DUF6570"/>
    <property type="match status" value="1"/>
</dbReference>
<feature type="region of interest" description="Disordered" evidence="1">
    <location>
        <begin position="55"/>
        <end position="79"/>
    </location>
</feature>
<feature type="domain" description="DUF6570" evidence="2">
    <location>
        <begin position="4"/>
        <end position="49"/>
    </location>
</feature>
<evidence type="ECO:0000259" key="2">
    <source>
        <dbReference type="Pfam" id="PF20209"/>
    </source>
</evidence>
<dbReference type="InParanoid" id="A0A1X7T4J9"/>
<dbReference type="InterPro" id="IPR046700">
    <property type="entry name" value="DUF6570"/>
</dbReference>
<dbReference type="EnsemblMetazoa" id="Aqu2.1.09429_001">
    <property type="protein sequence ID" value="Aqu2.1.09429_001"/>
    <property type="gene ID" value="Aqu2.1.09429"/>
</dbReference>
<evidence type="ECO:0000256" key="1">
    <source>
        <dbReference type="SAM" id="MobiDB-lite"/>
    </source>
</evidence>
<sequence length="156" mass="17125">IDIVVVRKGEQTHKDFHVRRRVFDDALTWLIANNVYYQKIGISLDQDTLAMLPKDGNPSNLHTVQPAESQGVTASNDTSTTEEEEVYLSFVPNAAPPATQRETIEQAVQLLGQSQPSHLTWLSIGGTPINEFLAEVYFSMAFPTLVPTGAADLIGT</sequence>
<protein>
    <recommendedName>
        <fullName evidence="2">DUF6570 domain-containing protein</fullName>
    </recommendedName>
</protein>
<proteinExistence type="predicted"/>